<sequence>MQFTTVKRAIRAVMLDGDDVDQVPEVRQVQGQVTFTPVLGAGDSVQVETVEGPVTVVLSPVTVRVSDGVVMHRGSVGVQLFAGGEGSNPPLIRWRASFSGLQAQGVPLALRDVVFDAVPGGEVDLTNVAPLANLVEPVVRGPQGTSIGRITVEGGDLVVWGRIESGAEVRLSTIPMRELTEGAAEDAALVALNSTRSTLEGFVSQASASAAAAKSSETAAAGSASAAASSASSALASKNSAASSASSATSSKNAAATSATNAAGSATTAEHWAAHSLASKNSAATSATNAANSATAAAGSASSAKADADRAAAEALKATGLPLSEVSADVKPGTVPRRTTSGTINAADPLNPAEVATKGYTDGKLANKADLVGGLVPTSQLPAVALTKPHVVASRAAMLALPAQEGDVAVITSGADKGTYMLGTGSPSVFTSWVMLVAPTDVVTSVNGQIGAVNLTAANVGAAPSAHTHTMSQVTDLPALETPIREAYDRANKIAVRDSKGRLLSQNYASAAEVLATETELPHTLASLWAARQVAGDVLAKSTIPQSQVVGLQSALDGKAAASHTHTTAQVTGLDTALAGKAAASHTHTIANVTGLQSALDGKANTATVSQRPALFSGAGAPPASIPGAVVGDWWLDTDTKNLYIITGV</sequence>
<dbReference type="KEGG" id="clia:C3E79_09995"/>
<dbReference type="RefSeq" id="WP_108404769.1">
    <property type="nucleotide sequence ID" value="NZ_CP026948.1"/>
</dbReference>
<organism evidence="1 2">
    <name type="scientific">Corynebacterium liangguodongii</name>
    <dbReference type="NCBI Taxonomy" id="2079535"/>
    <lineage>
        <taxon>Bacteria</taxon>
        <taxon>Bacillati</taxon>
        <taxon>Actinomycetota</taxon>
        <taxon>Actinomycetes</taxon>
        <taxon>Mycobacteriales</taxon>
        <taxon>Corynebacteriaceae</taxon>
        <taxon>Corynebacterium</taxon>
    </lineage>
</organism>
<proteinExistence type="predicted"/>
<protein>
    <submittedName>
        <fullName evidence="1">Uncharacterized protein</fullName>
    </submittedName>
</protein>
<evidence type="ECO:0000313" key="1">
    <source>
        <dbReference type="EMBL" id="AWB84761.1"/>
    </source>
</evidence>
<dbReference type="Pfam" id="PF12789">
    <property type="entry name" value="PTR"/>
    <property type="match status" value="2"/>
</dbReference>
<reference evidence="2" key="1">
    <citation type="submission" date="2018-01" db="EMBL/GenBank/DDBJ databases">
        <authorList>
            <person name="Li J."/>
        </authorList>
    </citation>
    <scope>NUCLEOTIDE SEQUENCE [LARGE SCALE GENOMIC DNA]</scope>
    <source>
        <strain evidence="2">2184</strain>
    </source>
</reference>
<gene>
    <name evidence="1" type="ORF">C3E79_09995</name>
</gene>
<dbReference type="Proteomes" id="UP000244754">
    <property type="component" value="Chromosome"/>
</dbReference>
<name>A0A2S0WG62_9CORY</name>
<accession>A0A2S0WG62</accession>
<keyword evidence="2" id="KW-1185">Reference proteome</keyword>
<dbReference type="AlphaFoldDB" id="A0A2S0WG62"/>
<evidence type="ECO:0000313" key="2">
    <source>
        <dbReference type="Proteomes" id="UP000244754"/>
    </source>
</evidence>
<dbReference type="EMBL" id="CP026948">
    <property type="protein sequence ID" value="AWB84761.1"/>
    <property type="molecule type" value="Genomic_DNA"/>
</dbReference>
<dbReference type="OrthoDB" id="4428149at2"/>